<sequence>MSATSPRDAATQARLQQAADALHDAGRSHRFIAPLRDTYAPLTIDDAYAIQRINTERRLAAGRRTVGCKIGLTSVAVQKQLGVDQPDFGLLFDDMGYGDGEPIPASILTQPKIEAEIAFVIGRDLRVDNPGQLDVINAIEYALPALEIVGSRVADWNIRITDTIADNASSSAYVIGNTPKTLAEFDVRLCGMVMERRGEPVSVGAGAACLGSPINAVVWLARTMAAVGTPLKAGDLVLSGALGPMATVSPGDIFETRINGLGSVRAVFEPASEAAR</sequence>
<dbReference type="AlphaFoldDB" id="A0A5E4WB54"/>
<evidence type="ECO:0000313" key="3">
    <source>
        <dbReference type="EMBL" id="VVE21631.1"/>
    </source>
</evidence>
<dbReference type="GO" id="GO:0005737">
    <property type="term" value="C:cytoplasm"/>
    <property type="evidence" value="ECO:0007669"/>
    <property type="project" value="TreeGrafter"/>
</dbReference>
<dbReference type="InterPro" id="IPR050772">
    <property type="entry name" value="Hydratase-Decarb/MhpD_sf"/>
</dbReference>
<dbReference type="Gene3D" id="3.90.850.10">
    <property type="entry name" value="Fumarylacetoacetase-like, C-terminal domain"/>
    <property type="match status" value="1"/>
</dbReference>
<feature type="domain" description="Fumarylacetoacetase-like C-terminal" evidence="2">
    <location>
        <begin position="94"/>
        <end position="266"/>
    </location>
</feature>
<gene>
    <name evidence="3" type="ORF">PCE31107_03178</name>
</gene>
<dbReference type="Pfam" id="PF01557">
    <property type="entry name" value="FAA_hydrolase"/>
    <property type="match status" value="1"/>
</dbReference>
<evidence type="ECO:0000259" key="2">
    <source>
        <dbReference type="Pfam" id="PF01557"/>
    </source>
</evidence>
<name>A0A5E4WB54_9BURK</name>
<dbReference type="RefSeq" id="WP_150609691.1">
    <property type="nucleotide sequence ID" value="NZ_CABPRY010000007.1"/>
</dbReference>
<dbReference type="InterPro" id="IPR011234">
    <property type="entry name" value="Fumarylacetoacetase-like_C"/>
</dbReference>
<reference evidence="3 4" key="1">
    <citation type="submission" date="2019-08" db="EMBL/GenBank/DDBJ databases">
        <authorList>
            <person name="Peeters C."/>
        </authorList>
    </citation>
    <scope>NUCLEOTIDE SEQUENCE [LARGE SCALE GENOMIC DNA]</scope>
    <source>
        <strain evidence="3 4">LMG 31107</strain>
    </source>
</reference>
<protein>
    <submittedName>
        <fullName evidence="3">2-keto-4-pentenoate hydratase</fullName>
    </submittedName>
</protein>
<dbReference type="EMBL" id="CABPRY010000007">
    <property type="protein sequence ID" value="VVE21631.1"/>
    <property type="molecule type" value="Genomic_DNA"/>
</dbReference>
<dbReference type="Proteomes" id="UP000396788">
    <property type="component" value="Unassembled WGS sequence"/>
</dbReference>
<dbReference type="SUPFAM" id="SSF56529">
    <property type="entry name" value="FAH"/>
    <property type="match status" value="1"/>
</dbReference>
<evidence type="ECO:0000313" key="4">
    <source>
        <dbReference type="Proteomes" id="UP000396788"/>
    </source>
</evidence>
<dbReference type="PANTHER" id="PTHR30143:SF0">
    <property type="entry name" value="2-KETO-4-PENTENOATE HYDRATASE"/>
    <property type="match status" value="1"/>
</dbReference>
<dbReference type="InterPro" id="IPR036663">
    <property type="entry name" value="Fumarylacetoacetase_C_sf"/>
</dbReference>
<dbReference type="PANTHER" id="PTHR30143">
    <property type="entry name" value="ACID HYDRATASE"/>
    <property type="match status" value="1"/>
</dbReference>
<keyword evidence="1" id="KW-0456">Lyase</keyword>
<evidence type="ECO:0000256" key="1">
    <source>
        <dbReference type="ARBA" id="ARBA00023239"/>
    </source>
</evidence>
<dbReference type="GO" id="GO:0008684">
    <property type="term" value="F:2-oxopent-4-enoate hydratase activity"/>
    <property type="evidence" value="ECO:0007669"/>
    <property type="project" value="TreeGrafter"/>
</dbReference>
<proteinExistence type="predicted"/>
<accession>A0A5E4WB54</accession>
<organism evidence="3 4">
    <name type="scientific">Pandoraea cepalis</name>
    <dbReference type="NCBI Taxonomy" id="2508294"/>
    <lineage>
        <taxon>Bacteria</taxon>
        <taxon>Pseudomonadati</taxon>
        <taxon>Pseudomonadota</taxon>
        <taxon>Betaproteobacteria</taxon>
        <taxon>Burkholderiales</taxon>
        <taxon>Burkholderiaceae</taxon>
        <taxon>Pandoraea</taxon>
    </lineage>
</organism>